<protein>
    <submittedName>
        <fullName evidence="1">Uncharacterized protein</fullName>
    </submittedName>
</protein>
<reference evidence="1" key="1">
    <citation type="submission" date="2014-11" db="EMBL/GenBank/DDBJ databases">
        <authorList>
            <person name="Amaro Gonzalez C."/>
        </authorList>
    </citation>
    <scope>NUCLEOTIDE SEQUENCE</scope>
</reference>
<dbReference type="EMBL" id="GBXM01037497">
    <property type="protein sequence ID" value="JAH71080.1"/>
    <property type="molecule type" value="Transcribed_RNA"/>
</dbReference>
<evidence type="ECO:0000313" key="1">
    <source>
        <dbReference type="EMBL" id="JAH71080.1"/>
    </source>
</evidence>
<reference evidence="1" key="2">
    <citation type="journal article" date="2015" name="Fish Shellfish Immunol.">
        <title>Early steps in the European eel (Anguilla anguilla)-Vibrio vulnificus interaction in the gills: Role of the RtxA13 toxin.</title>
        <authorList>
            <person name="Callol A."/>
            <person name="Pajuelo D."/>
            <person name="Ebbesson L."/>
            <person name="Teles M."/>
            <person name="MacKenzie S."/>
            <person name="Amaro C."/>
        </authorList>
    </citation>
    <scope>NUCLEOTIDE SEQUENCE</scope>
</reference>
<proteinExistence type="predicted"/>
<sequence length="33" mass="3770">MLRAYSKCQRLLMLKGALHVSHLCTVGNFPPHF</sequence>
<organism evidence="1">
    <name type="scientific">Anguilla anguilla</name>
    <name type="common">European freshwater eel</name>
    <name type="synonym">Muraena anguilla</name>
    <dbReference type="NCBI Taxonomy" id="7936"/>
    <lineage>
        <taxon>Eukaryota</taxon>
        <taxon>Metazoa</taxon>
        <taxon>Chordata</taxon>
        <taxon>Craniata</taxon>
        <taxon>Vertebrata</taxon>
        <taxon>Euteleostomi</taxon>
        <taxon>Actinopterygii</taxon>
        <taxon>Neopterygii</taxon>
        <taxon>Teleostei</taxon>
        <taxon>Anguilliformes</taxon>
        <taxon>Anguillidae</taxon>
        <taxon>Anguilla</taxon>
    </lineage>
</organism>
<dbReference type="AlphaFoldDB" id="A0A0E9V0V9"/>
<accession>A0A0E9V0V9</accession>
<name>A0A0E9V0V9_ANGAN</name>